<dbReference type="PANTHER" id="PTHR11748:SF114">
    <property type="entry name" value="ARYL-ALCOHOL OXIDASE VANILLYL-ALCOHOL OXIDASE (AFU_ORTHOLOGUE AFUA_3G09500)-RELATED"/>
    <property type="match status" value="1"/>
</dbReference>
<evidence type="ECO:0000259" key="3">
    <source>
        <dbReference type="PROSITE" id="PS51387"/>
    </source>
</evidence>
<dbReference type="GO" id="GO:0004458">
    <property type="term" value="F:D-lactate dehydrogenase (cytochrome) activity"/>
    <property type="evidence" value="ECO:0007669"/>
    <property type="project" value="TreeGrafter"/>
</dbReference>
<accession>A0A017T406</accession>
<dbReference type="STRING" id="1192034.CAP_5338"/>
<evidence type="ECO:0000313" key="4">
    <source>
        <dbReference type="EMBL" id="EYF03727.1"/>
    </source>
</evidence>
<organism evidence="4 5">
    <name type="scientific">Chondromyces apiculatus DSM 436</name>
    <dbReference type="NCBI Taxonomy" id="1192034"/>
    <lineage>
        <taxon>Bacteria</taxon>
        <taxon>Pseudomonadati</taxon>
        <taxon>Myxococcota</taxon>
        <taxon>Polyangia</taxon>
        <taxon>Polyangiales</taxon>
        <taxon>Polyangiaceae</taxon>
        <taxon>Chondromyces</taxon>
    </lineage>
</organism>
<dbReference type="PANTHER" id="PTHR11748">
    <property type="entry name" value="D-LACTATE DEHYDROGENASE"/>
    <property type="match status" value="1"/>
</dbReference>
<dbReference type="InterPro" id="IPR016169">
    <property type="entry name" value="FAD-bd_PCMH_sub2"/>
</dbReference>
<keyword evidence="5" id="KW-1185">Reference proteome</keyword>
<comment type="caution">
    <text evidence="4">The sequence shown here is derived from an EMBL/GenBank/DDBJ whole genome shotgun (WGS) entry which is preliminary data.</text>
</comment>
<dbReference type="InterPro" id="IPR016171">
    <property type="entry name" value="Vanillyl_alc_oxidase_C-sub2"/>
</dbReference>
<dbReference type="InterPro" id="IPR016167">
    <property type="entry name" value="FAD-bd_PCMH_sub1"/>
</dbReference>
<evidence type="ECO:0000313" key="5">
    <source>
        <dbReference type="Proteomes" id="UP000019678"/>
    </source>
</evidence>
<dbReference type="InterPro" id="IPR036318">
    <property type="entry name" value="FAD-bd_PCMH-like_sf"/>
</dbReference>
<dbReference type="AlphaFoldDB" id="A0A017T406"/>
<keyword evidence="2" id="KW-0274">FAD</keyword>
<dbReference type="InterPro" id="IPR006094">
    <property type="entry name" value="Oxid_FAD_bind_N"/>
</dbReference>
<keyword evidence="1" id="KW-0285">Flavoprotein</keyword>
<dbReference type="GO" id="GO:0071949">
    <property type="term" value="F:FAD binding"/>
    <property type="evidence" value="ECO:0007669"/>
    <property type="project" value="InterPro"/>
</dbReference>
<evidence type="ECO:0000256" key="1">
    <source>
        <dbReference type="ARBA" id="ARBA00022630"/>
    </source>
</evidence>
<dbReference type="eggNOG" id="COG0277">
    <property type="taxonomic scope" value="Bacteria"/>
</dbReference>
<sequence length="559" mass="60834">MTTQPLDPSLAAPPAASSAAASTSLAASLAAFRAAIGAEHVRTDEATRASAETATFATTHRIPAVLSPASAEEVEACVRIAHEHRVALYPVSTGKNWGYGSRVPASDGGIVLSLARLNRIVEFSEELAYVTIEPGVTMRQLVAYLRGRGSRLMLSVTGSTPDSSVVGNICDRGFGAGVNAERIAHICNLEVILPTGERLRTGFGRFPGAQTAPIHRWGVGPQLDGLFTQSNLGIVTRMTVWLAPLPKHHEIFYFRLRDEARIEAVTEVIRDLKLQGLPRASVSLWNDYKLVSMKGQYPFREAAFATPLPEPLLATLRRAWGGAAWLGGGAILAASEDQIAAERAVLQKALRPHVDKLSFVGRRAARVARVLQGPVQRLTGFDLGEVVRAYEQSPHLGIPMERNIRSAYWRKKTPPPEQTDPDRDRCGAIWLAPAVPSTGKHVTAALRTIRERTLSHRFEPGISVIFATERCANIVVAFMYDREIPGEDERAMACYQDVFDSLAAQGYLPYRLGIQSMGSLPAAQPGYGAVVEALKRALDPHDILSPGRYDFRGEWPSRG</sequence>
<dbReference type="Proteomes" id="UP000019678">
    <property type="component" value="Unassembled WGS sequence"/>
</dbReference>
<dbReference type="RefSeq" id="WP_052375920.1">
    <property type="nucleotide sequence ID" value="NZ_ASRX01000043.1"/>
</dbReference>
<protein>
    <submittedName>
        <fullName evidence="4">4-cresol dehydrogenase [hydroxylating] flavoprotein subunit</fullName>
    </submittedName>
</protein>
<dbReference type="GO" id="GO:0008720">
    <property type="term" value="F:D-lactate dehydrogenase (NAD+) activity"/>
    <property type="evidence" value="ECO:0007669"/>
    <property type="project" value="TreeGrafter"/>
</dbReference>
<dbReference type="InterPro" id="IPR016166">
    <property type="entry name" value="FAD-bd_PCMH"/>
</dbReference>
<evidence type="ECO:0000256" key="2">
    <source>
        <dbReference type="ARBA" id="ARBA00022827"/>
    </source>
</evidence>
<dbReference type="InterPro" id="IPR016170">
    <property type="entry name" value="Cytok_DH_C_sf"/>
</dbReference>
<dbReference type="Pfam" id="PF01565">
    <property type="entry name" value="FAD_binding_4"/>
    <property type="match status" value="1"/>
</dbReference>
<dbReference type="PROSITE" id="PS51387">
    <property type="entry name" value="FAD_PCMH"/>
    <property type="match status" value="1"/>
</dbReference>
<dbReference type="Gene3D" id="3.30.43.10">
    <property type="entry name" value="Uridine Diphospho-n-acetylenolpyruvylglucosamine Reductase, domain 2"/>
    <property type="match status" value="1"/>
</dbReference>
<feature type="domain" description="FAD-binding PCMH-type" evidence="3">
    <location>
        <begin position="58"/>
        <end position="245"/>
    </location>
</feature>
<proteinExistence type="predicted"/>
<dbReference type="Gene3D" id="3.40.462.10">
    <property type="entry name" value="FAD-linked oxidases, C-terminal domain"/>
    <property type="match status" value="1"/>
</dbReference>
<dbReference type="SUPFAM" id="SSF55103">
    <property type="entry name" value="FAD-linked oxidases, C-terminal domain"/>
    <property type="match status" value="1"/>
</dbReference>
<reference evidence="4 5" key="1">
    <citation type="submission" date="2013-05" db="EMBL/GenBank/DDBJ databases">
        <title>Genome assembly of Chondromyces apiculatus DSM 436.</title>
        <authorList>
            <person name="Sharma G."/>
            <person name="Khatri I."/>
            <person name="Kaur C."/>
            <person name="Mayilraj S."/>
            <person name="Subramanian S."/>
        </authorList>
    </citation>
    <scope>NUCLEOTIDE SEQUENCE [LARGE SCALE GENOMIC DNA]</scope>
    <source>
        <strain evidence="4 5">DSM 436</strain>
    </source>
</reference>
<dbReference type="OrthoDB" id="9811557at2"/>
<dbReference type="Gene3D" id="1.10.45.10">
    <property type="entry name" value="Vanillyl-alcohol Oxidase, Chain A, domain 4"/>
    <property type="match status" value="1"/>
</dbReference>
<gene>
    <name evidence="4" type="ORF">CAP_5338</name>
</gene>
<name>A0A017T406_9BACT</name>
<dbReference type="EMBL" id="ASRX01000043">
    <property type="protein sequence ID" value="EYF03727.1"/>
    <property type="molecule type" value="Genomic_DNA"/>
</dbReference>
<dbReference type="GO" id="GO:1903457">
    <property type="term" value="P:lactate catabolic process"/>
    <property type="evidence" value="ECO:0007669"/>
    <property type="project" value="TreeGrafter"/>
</dbReference>
<dbReference type="InterPro" id="IPR016164">
    <property type="entry name" value="FAD-linked_Oxase-like_C"/>
</dbReference>
<dbReference type="Gene3D" id="3.30.465.10">
    <property type="match status" value="1"/>
</dbReference>
<dbReference type="SUPFAM" id="SSF56176">
    <property type="entry name" value="FAD-binding/transporter-associated domain-like"/>
    <property type="match status" value="1"/>
</dbReference>